<proteinExistence type="predicted"/>
<dbReference type="Pfam" id="PF04280">
    <property type="entry name" value="Tim44"/>
    <property type="match status" value="1"/>
</dbReference>
<accession>A0AAW1QB24</accession>
<evidence type="ECO:0000313" key="3">
    <source>
        <dbReference type="Proteomes" id="UP001438707"/>
    </source>
</evidence>
<dbReference type="Proteomes" id="UP001438707">
    <property type="component" value="Unassembled WGS sequence"/>
</dbReference>
<evidence type="ECO:0000259" key="1">
    <source>
        <dbReference type="SMART" id="SM00978"/>
    </source>
</evidence>
<gene>
    <name evidence="2" type="ORF">WJX74_001037</name>
</gene>
<keyword evidence="3" id="KW-1185">Reference proteome</keyword>
<name>A0AAW1QB24_9CHLO</name>
<dbReference type="InterPro" id="IPR032710">
    <property type="entry name" value="NTF2-like_dom_sf"/>
</dbReference>
<dbReference type="InterPro" id="IPR007379">
    <property type="entry name" value="Tim44-like_dom"/>
</dbReference>
<dbReference type="EMBL" id="JALJOS010000062">
    <property type="protein sequence ID" value="KAK9818443.1"/>
    <property type="molecule type" value="Genomic_DNA"/>
</dbReference>
<comment type="caution">
    <text evidence="2">The sequence shown here is derived from an EMBL/GenBank/DDBJ whole genome shotgun (WGS) entry which is preliminary data.</text>
</comment>
<dbReference type="AlphaFoldDB" id="A0AAW1QB24"/>
<sequence length="262" mass="29243">MLSHLGVTNRLLNVAFASGSQHFVRNLFVSDSFGFARPALRASGSNRRELTDSAPAALKIAFLNAGNWVERTLAALLQWRVDREFNLTEFHAGAQHAFHMVNDLLGSNEMQHLRPMLSPRLHEALSDMRKAYKQEGCIVSVEVDDIKEQNLMQVMIHTEQHMARFGVEASVSEPPAEDIASSQQDGGTSQAGMAGINLEKLWLAVTVRYRGRIITKVTDGNGQVLSEDDDRRSQYWQFARGPLPLALPAQSVESPWFLLTMQ</sequence>
<feature type="domain" description="Tim44-like" evidence="1">
    <location>
        <begin position="73"/>
        <end position="262"/>
    </location>
</feature>
<organism evidence="2 3">
    <name type="scientific">Apatococcus lobatus</name>
    <dbReference type="NCBI Taxonomy" id="904363"/>
    <lineage>
        <taxon>Eukaryota</taxon>
        <taxon>Viridiplantae</taxon>
        <taxon>Chlorophyta</taxon>
        <taxon>core chlorophytes</taxon>
        <taxon>Trebouxiophyceae</taxon>
        <taxon>Chlorellales</taxon>
        <taxon>Chlorellaceae</taxon>
        <taxon>Apatococcus</taxon>
    </lineage>
</organism>
<dbReference type="SMART" id="SM00978">
    <property type="entry name" value="Tim44"/>
    <property type="match status" value="1"/>
</dbReference>
<protein>
    <recommendedName>
        <fullName evidence="1">Tim44-like domain-containing protein</fullName>
    </recommendedName>
</protein>
<reference evidence="2 3" key="1">
    <citation type="journal article" date="2024" name="Nat. Commun.">
        <title>Phylogenomics reveals the evolutionary origins of lichenization in chlorophyte algae.</title>
        <authorList>
            <person name="Puginier C."/>
            <person name="Libourel C."/>
            <person name="Otte J."/>
            <person name="Skaloud P."/>
            <person name="Haon M."/>
            <person name="Grisel S."/>
            <person name="Petersen M."/>
            <person name="Berrin J.G."/>
            <person name="Delaux P.M."/>
            <person name="Dal Grande F."/>
            <person name="Keller J."/>
        </authorList>
    </citation>
    <scope>NUCLEOTIDE SEQUENCE [LARGE SCALE GENOMIC DNA]</scope>
    <source>
        <strain evidence="2 3">SAG 2145</strain>
    </source>
</reference>
<evidence type="ECO:0000313" key="2">
    <source>
        <dbReference type="EMBL" id="KAK9818443.1"/>
    </source>
</evidence>
<dbReference type="SUPFAM" id="SSF54427">
    <property type="entry name" value="NTF2-like"/>
    <property type="match status" value="1"/>
</dbReference>
<dbReference type="Gene3D" id="3.10.450.240">
    <property type="match status" value="1"/>
</dbReference>